<evidence type="ECO:0000256" key="4">
    <source>
        <dbReference type="ARBA" id="ARBA00022989"/>
    </source>
</evidence>
<name>R2THI3_9ENTE</name>
<dbReference type="eggNOG" id="COG1284">
    <property type="taxonomic scope" value="Bacteria"/>
</dbReference>
<feature type="transmembrane region" description="Helical" evidence="6">
    <location>
        <begin position="123"/>
        <end position="145"/>
    </location>
</feature>
<feature type="transmembrane region" description="Helical" evidence="6">
    <location>
        <begin position="165"/>
        <end position="183"/>
    </location>
</feature>
<gene>
    <name evidence="9" type="ORF">I583_01692</name>
    <name evidence="8" type="ORF">UAW_00721</name>
</gene>
<evidence type="ECO:0000256" key="5">
    <source>
        <dbReference type="ARBA" id="ARBA00023136"/>
    </source>
</evidence>
<dbReference type="STRING" id="155618.RV06_GL002195"/>
<evidence type="ECO:0000256" key="1">
    <source>
        <dbReference type="ARBA" id="ARBA00004651"/>
    </source>
</evidence>
<sequence>MRGRSWMRKWVIPYKQSETLKKFAVIFVTGILVAISLNFFLIPAKVFSAGMNGVAQIIATLLHTHLGITIDTGLFILLLNIPIFVLGFMKLGKESTIYSFLNVAWVSLTTILIPIEVITTNPLMNAIAGGVLIGIGAGLSLKMGFTTGGMDVISLVLSKTTGKTVGNYMFMLNGIIVAIAGFVFDWESALYTIISIYCMTQVVDTIHTSHQKVTAMIVTVQPEVVTQAISKQMIRGMTLLPSMGGYSGVEGRMIMMVITRYELYDLEQIVYEVDENAFMNIIPTHSVLGRFANEDEQRIFKSTGSFPELKKNKKK</sequence>
<keyword evidence="5 6" id="KW-0472">Membrane</keyword>
<dbReference type="Pfam" id="PF10035">
    <property type="entry name" value="DUF2179"/>
    <property type="match status" value="1"/>
</dbReference>
<dbReference type="PANTHER" id="PTHR33545:SF5">
    <property type="entry name" value="UPF0750 MEMBRANE PROTEIN YITT"/>
    <property type="match status" value="1"/>
</dbReference>
<dbReference type="InterPro" id="IPR015867">
    <property type="entry name" value="N-reg_PII/ATP_PRibTrfase_C"/>
</dbReference>
<evidence type="ECO:0000256" key="6">
    <source>
        <dbReference type="SAM" id="Phobius"/>
    </source>
</evidence>
<dbReference type="InterPro" id="IPR051461">
    <property type="entry name" value="UPF0750_membrane"/>
</dbReference>
<keyword evidence="3 6" id="KW-0812">Transmembrane</keyword>
<dbReference type="Pfam" id="PF02588">
    <property type="entry name" value="YitT_membrane"/>
    <property type="match status" value="1"/>
</dbReference>
<keyword evidence="11" id="KW-1185">Reference proteome</keyword>
<dbReference type="InterPro" id="IPR019264">
    <property type="entry name" value="DUF2179"/>
</dbReference>
<reference evidence="8 10" key="1">
    <citation type="submission" date="2013-02" db="EMBL/GenBank/DDBJ databases">
        <title>The Genome Sequence of Enterococcus haemoperoxidus BAA-382.</title>
        <authorList>
            <consortium name="The Broad Institute Genome Sequencing Platform"/>
            <consortium name="The Broad Institute Genome Sequencing Center for Infectious Disease"/>
            <person name="Earl A.M."/>
            <person name="Gilmore M.S."/>
            <person name="Lebreton F."/>
            <person name="Walker B."/>
            <person name="Young S.K."/>
            <person name="Zeng Q."/>
            <person name="Gargeya S."/>
            <person name="Fitzgerald M."/>
            <person name="Haas B."/>
            <person name="Abouelleil A."/>
            <person name="Alvarado L."/>
            <person name="Arachchi H.M."/>
            <person name="Berlin A.M."/>
            <person name="Chapman S.B."/>
            <person name="Dewar J."/>
            <person name="Goldberg J."/>
            <person name="Griggs A."/>
            <person name="Gujja S."/>
            <person name="Hansen M."/>
            <person name="Howarth C."/>
            <person name="Imamovic A."/>
            <person name="Larimer J."/>
            <person name="McCowan C."/>
            <person name="Murphy C."/>
            <person name="Neiman D."/>
            <person name="Pearson M."/>
            <person name="Priest M."/>
            <person name="Roberts A."/>
            <person name="Saif S."/>
            <person name="Shea T."/>
            <person name="Sisk P."/>
            <person name="Sykes S."/>
            <person name="Wortman J."/>
            <person name="Nusbaum C."/>
            <person name="Birren B."/>
        </authorList>
    </citation>
    <scope>NUCLEOTIDE SEQUENCE [LARGE SCALE GENOMIC DNA]</scope>
    <source>
        <strain evidence="8 10">ATCC BAA-382</strain>
    </source>
</reference>
<dbReference type="Proteomes" id="UP000013858">
    <property type="component" value="Unassembled WGS sequence"/>
</dbReference>
<evidence type="ECO:0000259" key="7">
    <source>
        <dbReference type="Pfam" id="PF10035"/>
    </source>
</evidence>
<feature type="domain" description="DUF2179" evidence="7">
    <location>
        <begin position="235"/>
        <end position="289"/>
    </location>
</feature>
<protein>
    <submittedName>
        <fullName evidence="8">YitT family protein</fullName>
    </submittedName>
</protein>
<dbReference type="PANTHER" id="PTHR33545">
    <property type="entry name" value="UPF0750 MEMBRANE PROTEIN YITT-RELATED"/>
    <property type="match status" value="1"/>
</dbReference>
<comment type="caution">
    <text evidence="8">The sequence shown here is derived from an EMBL/GenBank/DDBJ whole genome shotgun (WGS) entry which is preliminary data.</text>
</comment>
<dbReference type="PATRIC" id="fig|1158608.3.peg.701"/>
<dbReference type="AlphaFoldDB" id="R2THI3"/>
<evidence type="ECO:0000313" key="8">
    <source>
        <dbReference type="EMBL" id="EOH99569.1"/>
    </source>
</evidence>
<dbReference type="EMBL" id="AJAR01000010">
    <property type="protein sequence ID" value="EOH99569.1"/>
    <property type="molecule type" value="Genomic_DNA"/>
</dbReference>
<feature type="transmembrane region" description="Helical" evidence="6">
    <location>
        <begin position="97"/>
        <end position="117"/>
    </location>
</feature>
<dbReference type="Gene3D" id="3.30.70.120">
    <property type="match status" value="1"/>
</dbReference>
<evidence type="ECO:0000256" key="3">
    <source>
        <dbReference type="ARBA" id="ARBA00022692"/>
    </source>
</evidence>
<feature type="transmembrane region" description="Helical" evidence="6">
    <location>
        <begin position="62"/>
        <end position="85"/>
    </location>
</feature>
<dbReference type="PIRSF" id="PIRSF006483">
    <property type="entry name" value="Membrane_protein_YitT"/>
    <property type="match status" value="1"/>
</dbReference>
<organism evidence="8 10">
    <name type="scientific">Enterococcus haemoperoxidus ATCC BAA-382</name>
    <dbReference type="NCBI Taxonomy" id="1158608"/>
    <lineage>
        <taxon>Bacteria</taxon>
        <taxon>Bacillati</taxon>
        <taxon>Bacillota</taxon>
        <taxon>Bacilli</taxon>
        <taxon>Lactobacillales</taxon>
        <taxon>Enterococcaceae</taxon>
        <taxon>Enterococcus</taxon>
    </lineage>
</organism>
<dbReference type="Proteomes" id="UP000014197">
    <property type="component" value="Unassembled WGS sequence"/>
</dbReference>
<proteinExistence type="predicted"/>
<dbReference type="GO" id="GO:0005886">
    <property type="term" value="C:plasma membrane"/>
    <property type="evidence" value="ECO:0007669"/>
    <property type="project" value="UniProtKB-SubCell"/>
</dbReference>
<accession>R2THI3</accession>
<dbReference type="EMBL" id="ASVY01000002">
    <property type="protein sequence ID" value="EOT62691.1"/>
    <property type="molecule type" value="Genomic_DNA"/>
</dbReference>
<evidence type="ECO:0000256" key="2">
    <source>
        <dbReference type="ARBA" id="ARBA00022475"/>
    </source>
</evidence>
<keyword evidence="4 6" id="KW-1133">Transmembrane helix</keyword>
<reference evidence="9 11" key="2">
    <citation type="submission" date="2013-03" db="EMBL/GenBank/DDBJ databases">
        <title>The Genome Sequence of Enterococcus haemoperoxidus BAA-382 (PacBio/Illumina hybrid assembly).</title>
        <authorList>
            <consortium name="The Broad Institute Genomics Platform"/>
            <consortium name="The Broad Institute Genome Sequencing Center for Infectious Disease"/>
            <person name="Earl A."/>
            <person name="Russ C."/>
            <person name="Gilmore M."/>
            <person name="Surin D."/>
            <person name="Walker B."/>
            <person name="Young S."/>
            <person name="Zeng Q."/>
            <person name="Gargeya S."/>
            <person name="Fitzgerald M."/>
            <person name="Haas B."/>
            <person name="Abouelleil A."/>
            <person name="Allen A.W."/>
            <person name="Alvarado L."/>
            <person name="Arachchi H.M."/>
            <person name="Berlin A.M."/>
            <person name="Chapman S.B."/>
            <person name="Gainer-Dewar J."/>
            <person name="Goldberg J."/>
            <person name="Griggs A."/>
            <person name="Gujja S."/>
            <person name="Hansen M."/>
            <person name="Howarth C."/>
            <person name="Imamovic A."/>
            <person name="Ireland A."/>
            <person name="Larimer J."/>
            <person name="McCowan C."/>
            <person name="Murphy C."/>
            <person name="Pearson M."/>
            <person name="Poon T.W."/>
            <person name="Priest M."/>
            <person name="Roberts A."/>
            <person name="Saif S."/>
            <person name="Shea T."/>
            <person name="Sisk P."/>
            <person name="Sykes S."/>
            <person name="Wortman J."/>
            <person name="Nusbaum C."/>
            <person name="Birren B."/>
        </authorList>
    </citation>
    <scope>NUCLEOTIDE SEQUENCE [LARGE SCALE GENOMIC DNA]</scope>
    <source>
        <strain evidence="9 11">ATCC BAA-382</strain>
    </source>
</reference>
<evidence type="ECO:0000313" key="10">
    <source>
        <dbReference type="Proteomes" id="UP000013858"/>
    </source>
</evidence>
<dbReference type="InterPro" id="IPR003740">
    <property type="entry name" value="YitT"/>
</dbReference>
<keyword evidence="2" id="KW-1003">Cell membrane</keyword>
<feature type="transmembrane region" description="Helical" evidence="6">
    <location>
        <begin position="23"/>
        <end position="42"/>
    </location>
</feature>
<evidence type="ECO:0000313" key="11">
    <source>
        <dbReference type="Proteomes" id="UP000014197"/>
    </source>
</evidence>
<dbReference type="CDD" id="cd16380">
    <property type="entry name" value="YitT_C"/>
    <property type="match status" value="1"/>
</dbReference>
<comment type="subcellular location">
    <subcellularLocation>
        <location evidence="1">Cell membrane</location>
        <topology evidence="1">Multi-pass membrane protein</topology>
    </subcellularLocation>
</comment>
<evidence type="ECO:0000313" key="9">
    <source>
        <dbReference type="EMBL" id="EOT62691.1"/>
    </source>
</evidence>